<name>A0A0S3T1Q3_PHAAN</name>
<evidence type="ECO:0000313" key="1">
    <source>
        <dbReference type="EMBL" id="BAT99150.1"/>
    </source>
</evidence>
<proteinExistence type="predicted"/>
<feature type="non-terminal residue" evidence="1">
    <location>
        <position position="1"/>
    </location>
</feature>
<evidence type="ECO:0000313" key="2">
    <source>
        <dbReference type="Proteomes" id="UP000291084"/>
    </source>
</evidence>
<dbReference type="EMBL" id="AP015043">
    <property type="protein sequence ID" value="BAT99150.1"/>
    <property type="molecule type" value="Genomic_DNA"/>
</dbReference>
<accession>A0A0S3T1Q3</accession>
<dbReference type="Proteomes" id="UP000291084">
    <property type="component" value="Chromosome 10"/>
</dbReference>
<sequence>ILLIINLMNKILSLNIAWLCPKKRSHEMEISWTSLPKRKLLMSQTKKLPQNIGVKDSFGTECVCMEQGKSNSRFKSKSN</sequence>
<organism evidence="1 2">
    <name type="scientific">Vigna angularis var. angularis</name>
    <dbReference type="NCBI Taxonomy" id="157739"/>
    <lineage>
        <taxon>Eukaryota</taxon>
        <taxon>Viridiplantae</taxon>
        <taxon>Streptophyta</taxon>
        <taxon>Embryophyta</taxon>
        <taxon>Tracheophyta</taxon>
        <taxon>Spermatophyta</taxon>
        <taxon>Magnoliopsida</taxon>
        <taxon>eudicotyledons</taxon>
        <taxon>Gunneridae</taxon>
        <taxon>Pentapetalae</taxon>
        <taxon>rosids</taxon>
        <taxon>fabids</taxon>
        <taxon>Fabales</taxon>
        <taxon>Fabaceae</taxon>
        <taxon>Papilionoideae</taxon>
        <taxon>50 kb inversion clade</taxon>
        <taxon>NPAAA clade</taxon>
        <taxon>indigoferoid/millettioid clade</taxon>
        <taxon>Phaseoleae</taxon>
        <taxon>Vigna</taxon>
    </lineage>
</organism>
<gene>
    <name evidence="1" type="primary">Vigan.10G054100</name>
    <name evidence="1" type="ORF">VIGAN_10054100</name>
</gene>
<keyword evidence="2" id="KW-1185">Reference proteome</keyword>
<protein>
    <submittedName>
        <fullName evidence="1">Uncharacterized protein</fullName>
    </submittedName>
</protein>
<dbReference type="AlphaFoldDB" id="A0A0S3T1Q3"/>
<reference evidence="1 2" key="1">
    <citation type="journal article" date="2015" name="Sci. Rep.">
        <title>The power of single molecule real-time sequencing technology in the de novo assembly of a eukaryotic genome.</title>
        <authorList>
            <person name="Sakai H."/>
            <person name="Naito K."/>
            <person name="Ogiso-Tanaka E."/>
            <person name="Takahashi Y."/>
            <person name="Iseki K."/>
            <person name="Muto C."/>
            <person name="Satou K."/>
            <person name="Teruya K."/>
            <person name="Shiroma A."/>
            <person name="Shimoji M."/>
            <person name="Hirano T."/>
            <person name="Itoh T."/>
            <person name="Kaga A."/>
            <person name="Tomooka N."/>
        </authorList>
    </citation>
    <scope>NUCLEOTIDE SEQUENCE [LARGE SCALE GENOMIC DNA]</scope>
    <source>
        <strain evidence="2">cv. Shumari</strain>
    </source>
</reference>